<dbReference type="GO" id="GO:0015095">
    <property type="term" value="F:magnesium ion transmembrane transporter activity"/>
    <property type="evidence" value="ECO:0007669"/>
    <property type="project" value="TreeGrafter"/>
</dbReference>
<keyword evidence="3" id="KW-0813">Transport</keyword>
<dbReference type="Proteomes" id="UP000259211">
    <property type="component" value="Unassembled WGS sequence"/>
</dbReference>
<dbReference type="GO" id="GO:0000287">
    <property type="term" value="F:magnesium ion binding"/>
    <property type="evidence" value="ECO:0007669"/>
    <property type="project" value="TreeGrafter"/>
</dbReference>
<dbReference type="SUPFAM" id="SSF144083">
    <property type="entry name" value="Magnesium transport protein CorA, transmembrane region"/>
    <property type="match status" value="1"/>
</dbReference>
<evidence type="ECO:0000256" key="7">
    <source>
        <dbReference type="ARBA" id="ARBA00023136"/>
    </source>
</evidence>
<comment type="similarity">
    <text evidence="2">Belongs to the CorA metal ion transporter (MIT) (TC 1.A.35) family.</text>
</comment>
<dbReference type="EMBL" id="NOWI01000009">
    <property type="protein sequence ID" value="RFT42976.1"/>
    <property type="molecule type" value="Genomic_DNA"/>
</dbReference>
<evidence type="ECO:0000256" key="8">
    <source>
        <dbReference type="SAM" id="Phobius"/>
    </source>
</evidence>
<protein>
    <submittedName>
        <fullName evidence="9">Magnesium transporter</fullName>
    </submittedName>
</protein>
<accession>A0A3E2DC66</accession>
<keyword evidence="5 8" id="KW-0812">Transmembrane</keyword>
<organism evidence="9 10">
    <name type="scientific">Cutibacterium avidum</name>
    <dbReference type="NCBI Taxonomy" id="33010"/>
    <lineage>
        <taxon>Bacteria</taxon>
        <taxon>Bacillati</taxon>
        <taxon>Actinomycetota</taxon>
        <taxon>Actinomycetes</taxon>
        <taxon>Propionibacteriales</taxon>
        <taxon>Propionibacteriaceae</taxon>
        <taxon>Cutibacterium</taxon>
    </lineage>
</organism>
<evidence type="ECO:0000256" key="2">
    <source>
        <dbReference type="ARBA" id="ARBA00009765"/>
    </source>
</evidence>
<comment type="subcellular location">
    <subcellularLocation>
        <location evidence="1">Cell membrane</location>
        <topology evidence="1">Multi-pass membrane protein</topology>
    </subcellularLocation>
</comment>
<dbReference type="InterPro" id="IPR045863">
    <property type="entry name" value="CorA_TM1_TM2"/>
</dbReference>
<evidence type="ECO:0000256" key="4">
    <source>
        <dbReference type="ARBA" id="ARBA00022475"/>
    </source>
</evidence>
<dbReference type="Gene3D" id="1.20.58.340">
    <property type="entry name" value="Magnesium transport protein CorA, transmembrane region"/>
    <property type="match status" value="2"/>
</dbReference>
<dbReference type="SUPFAM" id="SSF143865">
    <property type="entry name" value="CorA soluble domain-like"/>
    <property type="match status" value="1"/>
</dbReference>
<comment type="caution">
    <text evidence="9">The sequence shown here is derived from an EMBL/GenBank/DDBJ whole genome shotgun (WGS) entry which is preliminary data.</text>
</comment>
<evidence type="ECO:0000256" key="3">
    <source>
        <dbReference type="ARBA" id="ARBA00022448"/>
    </source>
</evidence>
<dbReference type="RefSeq" id="WP_117189664.1">
    <property type="nucleotide sequence ID" value="NZ_NOWI01000009.1"/>
</dbReference>
<dbReference type="CDD" id="cd12822">
    <property type="entry name" value="TmCorA-like"/>
    <property type="match status" value="1"/>
</dbReference>
<keyword evidence="4" id="KW-1003">Cell membrane</keyword>
<dbReference type="PANTHER" id="PTHR46494">
    <property type="entry name" value="CORA FAMILY METAL ION TRANSPORTER (EUROFUNG)"/>
    <property type="match status" value="1"/>
</dbReference>
<dbReference type="Pfam" id="PF01544">
    <property type="entry name" value="CorA"/>
    <property type="match status" value="1"/>
</dbReference>
<keyword evidence="7 8" id="KW-0472">Membrane</keyword>
<reference evidence="9 10" key="1">
    <citation type="submission" date="2017-07" db="EMBL/GenBank/DDBJ databases">
        <authorList>
            <person name="Sun Z.S."/>
            <person name="Albrecht U."/>
            <person name="Echele G."/>
            <person name="Lee C.C."/>
        </authorList>
    </citation>
    <scope>NUCLEOTIDE SEQUENCE [LARGE SCALE GENOMIC DNA]</scope>
    <source>
        <strain evidence="9 10">P16-029</strain>
    </source>
</reference>
<dbReference type="PANTHER" id="PTHR46494:SF1">
    <property type="entry name" value="CORA FAMILY METAL ION TRANSPORTER (EUROFUNG)"/>
    <property type="match status" value="1"/>
</dbReference>
<proteinExistence type="inferred from homology"/>
<dbReference type="Gene3D" id="3.30.460.20">
    <property type="entry name" value="CorA soluble domain-like"/>
    <property type="match status" value="1"/>
</dbReference>
<dbReference type="AlphaFoldDB" id="A0A3E2DC66"/>
<sequence length="332" mass="37661">MSLSQLSSRVWQRGKVVAESVPLETLSDELADDQTLSWYDLTAPDREDIDTLADELDLEFHTVEDAEAPGERPKVTRYPDHLFLTTYAATIGETNDPNSRLIMSRVSVWVFEHGVVSVHRDDLPEVKEVLNRLDANLDLVSNGPMGIVHAILDVLVDGHFDTVQHLDDVVELVEDQLFDDSIDTQKVQLRVYRLRKELVQFRRVVLPMREIVSTISRPSREAVAVPRVLEPYFNDLYDHSMRVSEWSDSLRDLVATIFETNLSIQDAKLNTVMKKLAGWAAIIAVPTLITGWFGQNVPFLGDGRPLGLWISVGLIIVSSLVLYLVFRKEDWI</sequence>
<dbReference type="GO" id="GO:0050897">
    <property type="term" value="F:cobalt ion binding"/>
    <property type="evidence" value="ECO:0007669"/>
    <property type="project" value="TreeGrafter"/>
</dbReference>
<keyword evidence="6 8" id="KW-1133">Transmembrane helix</keyword>
<evidence type="ECO:0000313" key="9">
    <source>
        <dbReference type="EMBL" id="RFT42976.1"/>
    </source>
</evidence>
<evidence type="ECO:0000256" key="6">
    <source>
        <dbReference type="ARBA" id="ARBA00022989"/>
    </source>
</evidence>
<evidence type="ECO:0000256" key="5">
    <source>
        <dbReference type="ARBA" id="ARBA00022692"/>
    </source>
</evidence>
<gene>
    <name evidence="9" type="ORF">CHT91_10530</name>
</gene>
<dbReference type="GO" id="GO:0005886">
    <property type="term" value="C:plasma membrane"/>
    <property type="evidence" value="ECO:0007669"/>
    <property type="project" value="UniProtKB-SubCell"/>
</dbReference>
<evidence type="ECO:0000256" key="1">
    <source>
        <dbReference type="ARBA" id="ARBA00004651"/>
    </source>
</evidence>
<feature type="transmembrane region" description="Helical" evidence="8">
    <location>
        <begin position="306"/>
        <end position="326"/>
    </location>
</feature>
<dbReference type="InterPro" id="IPR045861">
    <property type="entry name" value="CorA_cytoplasmic_dom"/>
</dbReference>
<name>A0A3E2DC66_9ACTN</name>
<feature type="transmembrane region" description="Helical" evidence="8">
    <location>
        <begin position="276"/>
        <end position="294"/>
    </location>
</feature>
<dbReference type="InterPro" id="IPR002523">
    <property type="entry name" value="MgTranspt_CorA/ZnTranspt_ZntB"/>
</dbReference>
<evidence type="ECO:0000313" key="10">
    <source>
        <dbReference type="Proteomes" id="UP000259211"/>
    </source>
</evidence>
<dbReference type="GO" id="GO:0015087">
    <property type="term" value="F:cobalt ion transmembrane transporter activity"/>
    <property type="evidence" value="ECO:0007669"/>
    <property type="project" value="TreeGrafter"/>
</dbReference>